<evidence type="ECO:0000256" key="1">
    <source>
        <dbReference type="SAM" id="Phobius"/>
    </source>
</evidence>
<keyword evidence="1" id="KW-1133">Transmembrane helix</keyword>
<sequence length="138" mass="15563">MSKINKNSVKSQQTKKKEKIEETFAYRSVILSAIFGGLFLAISILLNGEIITLFLGDNPFLLALDTTIKVLVILIFYILIMVSLGNYKELTGKPVDFKIIGLLFFFSLIQAFRDLLVFSFTLVGLLAIVLYLYLVQES</sequence>
<accession>X0RNZ7</accession>
<feature type="transmembrane region" description="Helical" evidence="1">
    <location>
        <begin position="118"/>
        <end position="135"/>
    </location>
</feature>
<keyword evidence="1" id="KW-0812">Transmembrane</keyword>
<proteinExistence type="predicted"/>
<dbReference type="EMBL" id="BARS01006570">
    <property type="protein sequence ID" value="GAF70483.1"/>
    <property type="molecule type" value="Genomic_DNA"/>
</dbReference>
<gene>
    <name evidence="2" type="ORF">S01H1_12775</name>
</gene>
<keyword evidence="1" id="KW-0472">Membrane</keyword>
<reference evidence="2" key="1">
    <citation type="journal article" date="2014" name="Front. Microbiol.">
        <title>High frequency of phylogenetically diverse reductive dehalogenase-homologous genes in deep subseafloor sedimentary metagenomes.</title>
        <authorList>
            <person name="Kawai M."/>
            <person name="Futagami T."/>
            <person name="Toyoda A."/>
            <person name="Takaki Y."/>
            <person name="Nishi S."/>
            <person name="Hori S."/>
            <person name="Arai W."/>
            <person name="Tsubouchi T."/>
            <person name="Morono Y."/>
            <person name="Uchiyama I."/>
            <person name="Ito T."/>
            <person name="Fujiyama A."/>
            <person name="Inagaki F."/>
            <person name="Takami H."/>
        </authorList>
    </citation>
    <scope>NUCLEOTIDE SEQUENCE</scope>
    <source>
        <strain evidence="2">Expedition CK06-06</strain>
    </source>
</reference>
<feature type="transmembrane region" description="Helical" evidence="1">
    <location>
        <begin position="24"/>
        <end position="46"/>
    </location>
</feature>
<name>X0RNZ7_9ZZZZ</name>
<protein>
    <submittedName>
        <fullName evidence="2">Uncharacterized protein</fullName>
    </submittedName>
</protein>
<evidence type="ECO:0000313" key="2">
    <source>
        <dbReference type="EMBL" id="GAF70483.1"/>
    </source>
</evidence>
<comment type="caution">
    <text evidence="2">The sequence shown here is derived from an EMBL/GenBank/DDBJ whole genome shotgun (WGS) entry which is preliminary data.</text>
</comment>
<feature type="transmembrane region" description="Helical" evidence="1">
    <location>
        <begin position="66"/>
        <end position="83"/>
    </location>
</feature>
<organism evidence="2">
    <name type="scientific">marine sediment metagenome</name>
    <dbReference type="NCBI Taxonomy" id="412755"/>
    <lineage>
        <taxon>unclassified sequences</taxon>
        <taxon>metagenomes</taxon>
        <taxon>ecological metagenomes</taxon>
    </lineage>
</organism>
<feature type="transmembrane region" description="Helical" evidence="1">
    <location>
        <begin position="95"/>
        <end position="112"/>
    </location>
</feature>
<dbReference type="AlphaFoldDB" id="X0RNZ7"/>